<dbReference type="GO" id="GO:0016829">
    <property type="term" value="F:lyase activity"/>
    <property type="evidence" value="ECO:0007669"/>
    <property type="project" value="UniProtKB-KW"/>
</dbReference>
<dbReference type="RefSeq" id="WP_114074995.1">
    <property type="nucleotide sequence ID" value="NZ_CP030918.1"/>
</dbReference>
<protein>
    <submittedName>
        <fullName evidence="1">Phosphonate C-P lyase system protein PhnH</fullName>
    </submittedName>
</protein>
<dbReference type="OrthoDB" id="9814509at2"/>
<sequence length="184" mass="19215">MSALAPGFAHPAHDAARAFRAIMEALARPGTIHDLAGPPAPAPLSPAASAVLLTLTDRGTPVHLAPSHDNADLRAWLAFHTGAPLVVAEEAHFALGTWATLQPSDRFAIGTPDYPDRSATLIIEVPGFDGSTRLTGPGIREALTIGLPDPAAFAANHARYPLGWDAVLTTGTRICGLPRSTEVR</sequence>
<dbReference type="AlphaFoldDB" id="A0A344PH21"/>
<keyword evidence="2" id="KW-1185">Reference proteome</keyword>
<dbReference type="Pfam" id="PF05845">
    <property type="entry name" value="PhnH"/>
    <property type="match status" value="1"/>
</dbReference>
<organism evidence="1 2">
    <name type="scientific">Paracoccus suum</name>
    <dbReference type="NCBI Taxonomy" id="2259340"/>
    <lineage>
        <taxon>Bacteria</taxon>
        <taxon>Pseudomonadati</taxon>
        <taxon>Pseudomonadota</taxon>
        <taxon>Alphaproteobacteria</taxon>
        <taxon>Rhodobacterales</taxon>
        <taxon>Paracoccaceae</taxon>
        <taxon>Paracoccus</taxon>
    </lineage>
</organism>
<dbReference type="KEGG" id="pars:DRW48_02320"/>
<gene>
    <name evidence="1" type="ORF">DRW48_02320</name>
</gene>
<evidence type="ECO:0000313" key="2">
    <source>
        <dbReference type="Proteomes" id="UP000252023"/>
    </source>
</evidence>
<dbReference type="InterPro" id="IPR008772">
    <property type="entry name" value="Phosphonate_metab_PhnH"/>
</dbReference>
<dbReference type="PIRSF" id="PIRSF020680">
    <property type="entry name" value="PhnH"/>
    <property type="match status" value="1"/>
</dbReference>
<keyword evidence="1" id="KW-0456">Lyase</keyword>
<dbReference type="Gene3D" id="3.40.50.11310">
    <property type="entry name" value="Bacterial phosphonate metabolism protein PhnH"/>
    <property type="match status" value="1"/>
</dbReference>
<dbReference type="GO" id="GO:0019634">
    <property type="term" value="P:organic phosphonate metabolic process"/>
    <property type="evidence" value="ECO:0007669"/>
    <property type="project" value="InterPro"/>
</dbReference>
<dbReference type="Proteomes" id="UP000252023">
    <property type="component" value="Chromosome"/>
</dbReference>
<name>A0A344PH21_9RHOB</name>
<dbReference type="SUPFAM" id="SSF159709">
    <property type="entry name" value="PhnH-like"/>
    <property type="match status" value="1"/>
</dbReference>
<proteinExistence type="predicted"/>
<dbReference type="EMBL" id="CP030918">
    <property type="protein sequence ID" value="AXC48676.1"/>
    <property type="molecule type" value="Genomic_DNA"/>
</dbReference>
<dbReference type="InterPro" id="IPR038058">
    <property type="entry name" value="PhnH-like_sp"/>
</dbReference>
<dbReference type="NCBIfam" id="TIGR03292">
    <property type="entry name" value="PhnH_redo"/>
    <property type="match status" value="1"/>
</dbReference>
<accession>A0A344PH21</accession>
<reference evidence="2" key="1">
    <citation type="submission" date="2018-07" db="EMBL/GenBank/DDBJ databases">
        <title>Genome sequencing of Paracoccus sp. SC2-6.</title>
        <authorList>
            <person name="Heo J."/>
            <person name="Kim S.-J."/>
            <person name="Kwon S.-W."/>
        </authorList>
    </citation>
    <scope>NUCLEOTIDE SEQUENCE [LARGE SCALE GENOMIC DNA]</scope>
    <source>
        <strain evidence="2">SC2-6</strain>
    </source>
</reference>
<evidence type="ECO:0000313" key="1">
    <source>
        <dbReference type="EMBL" id="AXC48676.1"/>
    </source>
</evidence>